<evidence type="ECO:0000313" key="2">
    <source>
        <dbReference type="Proteomes" id="UP000091857"/>
    </source>
</evidence>
<organism evidence="1 2">
    <name type="scientific">Manihot esculenta</name>
    <name type="common">Cassava</name>
    <name type="synonym">Jatropha manihot</name>
    <dbReference type="NCBI Taxonomy" id="3983"/>
    <lineage>
        <taxon>Eukaryota</taxon>
        <taxon>Viridiplantae</taxon>
        <taxon>Streptophyta</taxon>
        <taxon>Embryophyta</taxon>
        <taxon>Tracheophyta</taxon>
        <taxon>Spermatophyta</taxon>
        <taxon>Magnoliopsida</taxon>
        <taxon>eudicotyledons</taxon>
        <taxon>Gunneridae</taxon>
        <taxon>Pentapetalae</taxon>
        <taxon>rosids</taxon>
        <taxon>fabids</taxon>
        <taxon>Malpighiales</taxon>
        <taxon>Euphorbiaceae</taxon>
        <taxon>Crotonoideae</taxon>
        <taxon>Manihoteae</taxon>
        <taxon>Manihot</taxon>
    </lineage>
</organism>
<comment type="caution">
    <text evidence="1">The sequence shown here is derived from an EMBL/GenBank/DDBJ whole genome shotgun (WGS) entry which is preliminary data.</text>
</comment>
<reference evidence="2" key="1">
    <citation type="journal article" date="2016" name="Nat. Biotechnol.">
        <title>Sequencing wild and cultivated cassava and related species reveals extensive interspecific hybridization and genetic diversity.</title>
        <authorList>
            <person name="Bredeson J.V."/>
            <person name="Lyons J.B."/>
            <person name="Prochnik S.E."/>
            <person name="Wu G.A."/>
            <person name="Ha C.M."/>
            <person name="Edsinger-Gonzales E."/>
            <person name="Grimwood J."/>
            <person name="Schmutz J."/>
            <person name="Rabbi I.Y."/>
            <person name="Egesi C."/>
            <person name="Nauluvula P."/>
            <person name="Lebot V."/>
            <person name="Ndunguru J."/>
            <person name="Mkamilo G."/>
            <person name="Bart R.S."/>
            <person name="Setter T.L."/>
            <person name="Gleadow R.M."/>
            <person name="Kulakow P."/>
            <person name="Ferguson M.E."/>
            <person name="Rounsley S."/>
            <person name="Rokhsar D.S."/>
        </authorList>
    </citation>
    <scope>NUCLEOTIDE SEQUENCE [LARGE SCALE GENOMIC DNA]</scope>
    <source>
        <strain evidence="2">cv. AM560-2</strain>
    </source>
</reference>
<sequence>MPLSPSLHGSNSLKLLLERNKSIYRKCPQYNIPKWLIIQKFYNSVSHAFWSIIKVLVEGDFLELALDEAYAQLDKDTKAVGVLKVDELNLINVKFDALIKELKNLSVNVVGNNNVYYEFCGGYISSEYQFFLQGSTMRQLFLKYSYARFLKEILSKERKFEEFGTIALTEQCSITLQHKLPPRLKDPHSFSIPIPSYISNLHIDGAPCNLGASVSLMPLPICKKLKLGEFKPTTISFQLADWLVKYPKEVLENILLKVSKVFISMDFVVFDIEEDIRIPIILRRPLLATARATLDQVIFNLFDTSCNTRLDSGIGIPTVRWNLGCWKPLEG</sequence>
<proteinExistence type="predicted"/>
<dbReference type="Proteomes" id="UP000091857">
    <property type="component" value="Chromosome 1"/>
</dbReference>
<keyword evidence="2" id="KW-1185">Reference proteome</keyword>
<gene>
    <name evidence="1" type="ORF">MANES_01G048115v8</name>
</gene>
<dbReference type="EMBL" id="CM004387">
    <property type="protein sequence ID" value="KAG8661872.1"/>
    <property type="molecule type" value="Genomic_DNA"/>
</dbReference>
<evidence type="ECO:0000313" key="1">
    <source>
        <dbReference type="EMBL" id="KAG8661872.1"/>
    </source>
</evidence>
<protein>
    <submittedName>
        <fullName evidence="1">Uncharacterized protein</fullName>
    </submittedName>
</protein>
<name>A0ACB7IAF4_MANES</name>
<accession>A0ACB7IAF4</accession>